<evidence type="ECO:0000313" key="2">
    <source>
        <dbReference type="EMBL" id="KAG2434702.1"/>
    </source>
</evidence>
<feature type="region of interest" description="Disordered" evidence="1">
    <location>
        <begin position="1"/>
        <end position="64"/>
    </location>
</feature>
<organism evidence="2 3">
    <name type="scientific">Chlamydomonas incerta</name>
    <dbReference type="NCBI Taxonomy" id="51695"/>
    <lineage>
        <taxon>Eukaryota</taxon>
        <taxon>Viridiplantae</taxon>
        <taxon>Chlorophyta</taxon>
        <taxon>core chlorophytes</taxon>
        <taxon>Chlorophyceae</taxon>
        <taxon>CS clade</taxon>
        <taxon>Chlamydomonadales</taxon>
        <taxon>Chlamydomonadaceae</taxon>
        <taxon>Chlamydomonas</taxon>
    </lineage>
</organism>
<accession>A0A835T090</accession>
<dbReference type="AlphaFoldDB" id="A0A835T090"/>
<comment type="caution">
    <text evidence="2">The sequence shown here is derived from an EMBL/GenBank/DDBJ whole genome shotgun (WGS) entry which is preliminary data.</text>
</comment>
<name>A0A835T090_CHLIN</name>
<dbReference type="EMBL" id="JAEHOC010000016">
    <property type="protein sequence ID" value="KAG2434702.1"/>
    <property type="molecule type" value="Genomic_DNA"/>
</dbReference>
<keyword evidence="3" id="KW-1185">Reference proteome</keyword>
<reference evidence="2" key="1">
    <citation type="journal article" date="2020" name="bioRxiv">
        <title>Comparative genomics of Chlamydomonas.</title>
        <authorList>
            <person name="Craig R.J."/>
            <person name="Hasan A.R."/>
            <person name="Ness R.W."/>
            <person name="Keightley P.D."/>
        </authorList>
    </citation>
    <scope>NUCLEOTIDE SEQUENCE</scope>
    <source>
        <strain evidence="2">SAG 7.73</strain>
    </source>
</reference>
<sequence>MVRAPLLLAHRAGYQDGTSGRGGRGGGGGGGGGGSGGQSRWDREPGGAGHGPPPRHVQFVDWDGPTPPLVVVGAEW</sequence>
<evidence type="ECO:0000313" key="3">
    <source>
        <dbReference type="Proteomes" id="UP000650467"/>
    </source>
</evidence>
<evidence type="ECO:0000256" key="1">
    <source>
        <dbReference type="SAM" id="MobiDB-lite"/>
    </source>
</evidence>
<dbReference type="Proteomes" id="UP000650467">
    <property type="component" value="Unassembled WGS sequence"/>
</dbReference>
<protein>
    <submittedName>
        <fullName evidence="2">Uncharacterized protein</fullName>
    </submittedName>
</protein>
<gene>
    <name evidence="2" type="ORF">HXX76_007592</name>
</gene>
<feature type="compositionally biased region" description="Gly residues" evidence="1">
    <location>
        <begin position="19"/>
        <end position="37"/>
    </location>
</feature>
<proteinExistence type="predicted"/>